<dbReference type="GO" id="GO:0034497">
    <property type="term" value="P:protein localization to phagophore assembly site"/>
    <property type="evidence" value="ECO:0007669"/>
    <property type="project" value="TreeGrafter"/>
</dbReference>
<evidence type="ECO:0000256" key="4">
    <source>
        <dbReference type="RuleBase" id="RU361214"/>
    </source>
</evidence>
<dbReference type="Proteomes" id="UP000838878">
    <property type="component" value="Chromosome 10"/>
</dbReference>
<feature type="non-terminal residue" evidence="6">
    <location>
        <position position="416"/>
    </location>
</feature>
<dbReference type="PANTHER" id="PTHR13430">
    <property type="match status" value="1"/>
</dbReference>
<dbReference type="Pfam" id="PF10033">
    <property type="entry name" value="ATG13"/>
    <property type="match status" value="1"/>
</dbReference>
<evidence type="ECO:0000259" key="5">
    <source>
        <dbReference type="Pfam" id="PF10033"/>
    </source>
</evidence>
<dbReference type="InterPro" id="IPR036570">
    <property type="entry name" value="HORMA_dom_sf"/>
</dbReference>
<evidence type="ECO:0000256" key="2">
    <source>
        <dbReference type="ARBA" id="ARBA00007341"/>
    </source>
</evidence>
<comment type="similarity">
    <text evidence="2 4">Belongs to the ATG13 family. Metazoan subfamily.</text>
</comment>
<dbReference type="GO" id="GO:0005829">
    <property type="term" value="C:cytosol"/>
    <property type="evidence" value="ECO:0007669"/>
    <property type="project" value="TreeGrafter"/>
</dbReference>
<dbReference type="GO" id="GO:0034727">
    <property type="term" value="P:piecemeal microautophagy of the nucleus"/>
    <property type="evidence" value="ECO:0007669"/>
    <property type="project" value="TreeGrafter"/>
</dbReference>
<name>A0A8J9V450_9NEOP</name>
<evidence type="ECO:0000256" key="3">
    <source>
        <dbReference type="ARBA" id="ARBA00023006"/>
    </source>
</evidence>
<keyword evidence="7" id="KW-1185">Reference proteome</keyword>
<dbReference type="Gene3D" id="3.30.900.10">
    <property type="entry name" value="HORMA domain"/>
    <property type="match status" value="1"/>
</dbReference>
<dbReference type="AlphaFoldDB" id="A0A8J9V450"/>
<evidence type="ECO:0000313" key="7">
    <source>
        <dbReference type="Proteomes" id="UP000838878"/>
    </source>
</evidence>
<proteinExistence type="inferred from homology"/>
<dbReference type="InterPro" id="IPR040182">
    <property type="entry name" value="ATG13"/>
</dbReference>
<evidence type="ECO:0000313" key="6">
    <source>
        <dbReference type="EMBL" id="CAH0715088.1"/>
    </source>
</evidence>
<dbReference type="OrthoDB" id="70161at2759"/>
<gene>
    <name evidence="6" type="ORF">BINO364_LOCUS2063</name>
</gene>
<organism evidence="6 7">
    <name type="scientific">Brenthis ino</name>
    <name type="common">lesser marbled fritillary</name>
    <dbReference type="NCBI Taxonomy" id="405034"/>
    <lineage>
        <taxon>Eukaryota</taxon>
        <taxon>Metazoa</taxon>
        <taxon>Ecdysozoa</taxon>
        <taxon>Arthropoda</taxon>
        <taxon>Hexapoda</taxon>
        <taxon>Insecta</taxon>
        <taxon>Pterygota</taxon>
        <taxon>Neoptera</taxon>
        <taxon>Endopterygota</taxon>
        <taxon>Lepidoptera</taxon>
        <taxon>Glossata</taxon>
        <taxon>Ditrysia</taxon>
        <taxon>Papilionoidea</taxon>
        <taxon>Nymphalidae</taxon>
        <taxon>Heliconiinae</taxon>
        <taxon>Argynnini</taxon>
        <taxon>Brenthis</taxon>
    </lineage>
</organism>
<dbReference type="EMBL" id="OV170230">
    <property type="protein sequence ID" value="CAH0715088.1"/>
    <property type="molecule type" value="Genomic_DNA"/>
</dbReference>
<accession>A0A8J9V450</accession>
<feature type="domain" description="Autophagy-related protein 13 N-terminal" evidence="5">
    <location>
        <begin position="90"/>
        <end position="200"/>
    </location>
</feature>
<keyword evidence="3 4" id="KW-0072">Autophagy</keyword>
<comment type="subcellular location">
    <subcellularLocation>
        <location evidence="1">Preautophagosomal structure</location>
    </subcellularLocation>
</comment>
<evidence type="ECO:0000256" key="1">
    <source>
        <dbReference type="ARBA" id="ARBA00004329"/>
    </source>
</evidence>
<dbReference type="InterPro" id="IPR018731">
    <property type="entry name" value="Atg13_N"/>
</dbReference>
<protein>
    <recommendedName>
        <fullName evidence="4">Autophagy-related protein 13</fullName>
    </recommendedName>
</protein>
<dbReference type="PANTHER" id="PTHR13430:SF4">
    <property type="entry name" value="AUTOPHAGY-RELATED PROTEIN 13"/>
    <property type="match status" value="1"/>
</dbReference>
<dbReference type="GO" id="GO:0000423">
    <property type="term" value="P:mitophagy"/>
    <property type="evidence" value="ECO:0007669"/>
    <property type="project" value="TreeGrafter"/>
</dbReference>
<dbReference type="GO" id="GO:0000407">
    <property type="term" value="C:phagophore assembly site"/>
    <property type="evidence" value="ECO:0007669"/>
    <property type="project" value="UniProtKB-SubCell"/>
</dbReference>
<sequence length="416" mass="47502">MAPDAAFSNISDKNEFTKFAKFLAYKGVQVIVESRKGVKIEPNTKMQTSDSDWFNLQIPDSPEVNQATKNALPSDRILETIKSQLHVEISVQTEDGDEMVLELWTLELDDTQFDTSLKAMNTVYFRMGILLKSLITITRITPAYHLSRKQRTESFTIFYRVYNGEPKLKALGDSVKKIQAGILKTPLGGLCFTVSYRTNFSISPNRSETNKTLLLKSDHFELSPKHVIFESKKKKEKEQKSFTPVDLNKPLRLAAFVDEYVIQKVVQEFFEKMPVPKCRALRRPQTPEDIPCVIDCKSTQDLDITAISKSPTSSELPPKKFPGFRSENEPPLKLLHFPFADDHPIRELAEFYKDFFNAPHLKLSDEYPEKSKSTECLDAENRIDDLSKDLALHESSVLEFDELLADMCRSAEWSGN</sequence>
<reference evidence="6" key="1">
    <citation type="submission" date="2021-12" db="EMBL/GenBank/DDBJ databases">
        <authorList>
            <person name="Martin H S."/>
        </authorList>
    </citation>
    <scope>NUCLEOTIDE SEQUENCE</scope>
</reference>
<dbReference type="GO" id="GO:1990316">
    <property type="term" value="C:Atg1/ULK1 kinase complex"/>
    <property type="evidence" value="ECO:0007669"/>
    <property type="project" value="InterPro"/>
</dbReference>